<evidence type="ECO:0000256" key="2">
    <source>
        <dbReference type="ARBA" id="ARBA00007613"/>
    </source>
</evidence>
<dbReference type="InterPro" id="IPR051906">
    <property type="entry name" value="TolC-like"/>
</dbReference>
<evidence type="ECO:0000256" key="8">
    <source>
        <dbReference type="SAM" id="Coils"/>
    </source>
</evidence>
<evidence type="ECO:0000256" key="3">
    <source>
        <dbReference type="ARBA" id="ARBA00022448"/>
    </source>
</evidence>
<comment type="similarity">
    <text evidence="2">Belongs to the outer membrane factor (OMF) (TC 1.B.17) family.</text>
</comment>
<evidence type="ECO:0000313" key="10">
    <source>
        <dbReference type="EMBL" id="MBB4026198.1"/>
    </source>
</evidence>
<evidence type="ECO:0000256" key="1">
    <source>
        <dbReference type="ARBA" id="ARBA00004442"/>
    </source>
</evidence>
<evidence type="ECO:0000256" key="6">
    <source>
        <dbReference type="ARBA" id="ARBA00023136"/>
    </source>
</evidence>
<evidence type="ECO:0000256" key="9">
    <source>
        <dbReference type="SAM" id="SignalP"/>
    </source>
</evidence>
<keyword evidence="9" id="KW-0732">Signal</keyword>
<organism evidence="10 11">
    <name type="scientific">Butyricimonas faecihominis</name>
    <dbReference type="NCBI Taxonomy" id="1472416"/>
    <lineage>
        <taxon>Bacteria</taxon>
        <taxon>Pseudomonadati</taxon>
        <taxon>Bacteroidota</taxon>
        <taxon>Bacteroidia</taxon>
        <taxon>Bacteroidales</taxon>
        <taxon>Odoribacteraceae</taxon>
        <taxon>Butyricimonas</taxon>
    </lineage>
</organism>
<keyword evidence="11" id="KW-1185">Reference proteome</keyword>
<sequence length="490" mass="55948">MKKIASISLIISGILMLCSGSTFAQEILTLEKALEIAYQQSPSIIQSKMSLEQSELALIQQKASLKSQFSLNLNPFQYTRSTSFDDYNTQWYTRKAMSSGLDFRISQPIKWTDGTVTLSNSFNWQEDDNQSSGAKNTSFSNNLSLNLEQPIFTYNKTKMQLKRLEFNLEKAKIQYALAQLNIEKNVTAAFYGVYQSYKRLVTAREAFQSQKENYELIKNKVEQDLIPQEELFQAEVTLATNENSLADTETSYENTKDQFKQTLGLPLDIDINILPDIQIDSVHVDVNQAVKYALTQRMEIRQQQIAIEEGIFSLIEAKDNNKFKGSISARVGLMGQGGNFNGAFSKPDDNETIGITLTVPIWDWGARKANIRSTELSNENTEISNEEERKSIMLDVRQICRELPKLLRQIEIARQTVKNAERTYDINVEKYRSGTLTGMELKNQQTQLTDAKNSLTDAIISYKLKLLDLKIQTLWDYQNNRSYLPVNLLK</sequence>
<keyword evidence="7" id="KW-0998">Cell outer membrane</keyword>
<keyword evidence="5" id="KW-0812">Transmembrane</keyword>
<feature type="signal peptide" evidence="9">
    <location>
        <begin position="1"/>
        <end position="24"/>
    </location>
</feature>
<evidence type="ECO:0000256" key="7">
    <source>
        <dbReference type="ARBA" id="ARBA00023237"/>
    </source>
</evidence>
<keyword evidence="8" id="KW-0175">Coiled coil</keyword>
<dbReference type="EMBL" id="JACIES010000004">
    <property type="protein sequence ID" value="MBB4026198.1"/>
    <property type="molecule type" value="Genomic_DNA"/>
</dbReference>
<dbReference type="InterPro" id="IPR003423">
    <property type="entry name" value="OMP_efflux"/>
</dbReference>
<dbReference type="Gene3D" id="1.20.1600.10">
    <property type="entry name" value="Outer membrane efflux proteins (OEP)"/>
    <property type="match status" value="2"/>
</dbReference>
<gene>
    <name evidence="10" type="ORF">GGR14_001988</name>
</gene>
<reference evidence="10 11" key="1">
    <citation type="submission" date="2020-08" db="EMBL/GenBank/DDBJ databases">
        <title>Genomic Encyclopedia of Type Strains, Phase IV (KMG-IV): sequencing the most valuable type-strain genomes for metagenomic binning, comparative biology and taxonomic classification.</title>
        <authorList>
            <person name="Goeker M."/>
        </authorList>
    </citation>
    <scope>NUCLEOTIDE SEQUENCE [LARGE SCALE GENOMIC DNA]</scope>
    <source>
        <strain evidence="10 11">DSM 105721</strain>
    </source>
</reference>
<feature type="coiled-coil region" evidence="8">
    <location>
        <begin position="154"/>
        <end position="224"/>
    </location>
</feature>
<proteinExistence type="inferred from homology"/>
<dbReference type="GeneID" id="93102396"/>
<keyword evidence="4" id="KW-1134">Transmembrane beta strand</keyword>
<name>A0A7W6HWB3_9BACT</name>
<dbReference type="RefSeq" id="WP_229782945.1">
    <property type="nucleotide sequence ID" value="NZ_AP028155.1"/>
</dbReference>
<comment type="subcellular location">
    <subcellularLocation>
        <location evidence="1">Cell outer membrane</location>
    </subcellularLocation>
</comment>
<protein>
    <submittedName>
        <fullName evidence="10">Outer membrane protein TolC</fullName>
    </submittedName>
</protein>
<feature type="chain" id="PRO_5030815675" evidence="9">
    <location>
        <begin position="25"/>
        <end position="490"/>
    </location>
</feature>
<dbReference type="GO" id="GO:0015562">
    <property type="term" value="F:efflux transmembrane transporter activity"/>
    <property type="evidence" value="ECO:0007669"/>
    <property type="project" value="InterPro"/>
</dbReference>
<evidence type="ECO:0000313" key="11">
    <source>
        <dbReference type="Proteomes" id="UP000546007"/>
    </source>
</evidence>
<keyword evidence="6" id="KW-0472">Membrane</keyword>
<dbReference type="GO" id="GO:0015288">
    <property type="term" value="F:porin activity"/>
    <property type="evidence" value="ECO:0007669"/>
    <property type="project" value="TreeGrafter"/>
</dbReference>
<evidence type="ECO:0000256" key="4">
    <source>
        <dbReference type="ARBA" id="ARBA00022452"/>
    </source>
</evidence>
<dbReference type="Pfam" id="PF02321">
    <property type="entry name" value="OEP"/>
    <property type="match status" value="2"/>
</dbReference>
<dbReference type="AlphaFoldDB" id="A0A7W6HWB3"/>
<evidence type="ECO:0000256" key="5">
    <source>
        <dbReference type="ARBA" id="ARBA00022692"/>
    </source>
</evidence>
<dbReference type="SUPFAM" id="SSF56954">
    <property type="entry name" value="Outer membrane efflux proteins (OEP)"/>
    <property type="match status" value="1"/>
</dbReference>
<accession>A0A7W6HWB3</accession>
<comment type="caution">
    <text evidence="10">The sequence shown here is derived from an EMBL/GenBank/DDBJ whole genome shotgun (WGS) entry which is preliminary data.</text>
</comment>
<dbReference type="GO" id="GO:1990281">
    <property type="term" value="C:efflux pump complex"/>
    <property type="evidence" value="ECO:0007669"/>
    <property type="project" value="TreeGrafter"/>
</dbReference>
<dbReference type="Proteomes" id="UP000546007">
    <property type="component" value="Unassembled WGS sequence"/>
</dbReference>
<dbReference type="PANTHER" id="PTHR30026:SF20">
    <property type="entry name" value="OUTER MEMBRANE PROTEIN TOLC"/>
    <property type="match status" value="1"/>
</dbReference>
<keyword evidence="3" id="KW-0813">Transport</keyword>
<dbReference type="GO" id="GO:0009279">
    <property type="term" value="C:cell outer membrane"/>
    <property type="evidence" value="ECO:0007669"/>
    <property type="project" value="UniProtKB-SubCell"/>
</dbReference>
<dbReference type="PANTHER" id="PTHR30026">
    <property type="entry name" value="OUTER MEMBRANE PROTEIN TOLC"/>
    <property type="match status" value="1"/>
</dbReference>